<feature type="region of interest" description="Disordered" evidence="1">
    <location>
        <begin position="737"/>
        <end position="778"/>
    </location>
</feature>
<feature type="compositionally biased region" description="Basic and acidic residues" evidence="1">
    <location>
        <begin position="284"/>
        <end position="295"/>
    </location>
</feature>
<evidence type="ECO:0000313" key="3">
    <source>
        <dbReference type="Proteomes" id="UP000216446"/>
    </source>
</evidence>
<dbReference type="Gene3D" id="3.40.1360.10">
    <property type="match status" value="1"/>
</dbReference>
<dbReference type="InterPro" id="IPR034154">
    <property type="entry name" value="TOPRIM_DnaG/twinkle"/>
</dbReference>
<name>A0A259U238_9BACT</name>
<dbReference type="Proteomes" id="UP000216446">
    <property type="component" value="Unassembled WGS sequence"/>
</dbReference>
<evidence type="ECO:0000313" key="2">
    <source>
        <dbReference type="EMBL" id="OZC04031.1"/>
    </source>
</evidence>
<gene>
    <name evidence="2" type="ORF">BSZ36_14185</name>
</gene>
<sequence>MKTPEIQALIEAKTGKPGRRSGSNVLLRCPSHDDTNPSLTLQQGNDGRTLVKCQRGCDFGAIAGALGLQPADFYDREDEVPKWDPKGDGHEVTARHVYTDASGATLFEKVRKEPKRGHPARGHAKTFTVRRRGAGSQRWLYNLDGTERPLYRLPEVLQAVADGRRVFVVEGEKDADRLADLGFVATCNDGGAGKWGEEHTAPLASAHVVLIPDNDATGRTHARTVAASLSGTAASVVVPDLSALATGAPMPVKGDVSDWLASGGTADALKALVRDAPTFADSPLARDEPSEEPKEKKGRPPSASTGLVEIARARLDLWHDAEGKPYATLPNPAGGRESLPLRSTRVKSYLHRLYYEEEGRTPGGQATEDALGVLTGVALYEGSEHRTAVRVAEAEDEGGVLRLYLDLGDESGRVVETRPGGWSIIAPEACPVRFVRRSGALPLPEPVSGGEVSELGEFVNATPTASVLLTAWLLIALRGRGPYPILGLSGEQGTGKSTAARIIRSVIDPNVAALRSLPRNEREAFISAQSSAVLVYDNVSTISPALSDVMCRLATGGGYATRMLHTDDEEQIFNTTSRQILTAIGDAVSRPDLAERTLAVTLERIPDENRRTESALDSAFQEAHPRILGALLDAAALGLERLPHTHPDRLPRLADAARWVIACEDAGGLPFGPGTFLSAFDSAKDELVEAALDADPVATLIRALRDAAAPEAGAVFFTGTSGELLDRLTLLHREEDEKRRMPHGWPRTPRALSSAVTRSAPPLRAVGIDSERARGGKDRSRLWVLRQVEDAHAEHGRTQPSAPSASVPDASEIASGDGASVDFEADGIGFADRPQPSADAPNRPPPTVRPSAQPSANYRPVRAGNGQADGADGRDGIRRSPSKGSAVAPLAPGDVVSTPQGNGTVSAAPEAGRVSVDVDGMPTSFPLSDVRLSTDAPF</sequence>
<organism evidence="2 3">
    <name type="scientific">Rubricoccus marinus</name>
    <dbReference type="NCBI Taxonomy" id="716817"/>
    <lineage>
        <taxon>Bacteria</taxon>
        <taxon>Pseudomonadati</taxon>
        <taxon>Rhodothermota</taxon>
        <taxon>Rhodothermia</taxon>
        <taxon>Rhodothermales</taxon>
        <taxon>Rubricoccaceae</taxon>
        <taxon>Rubricoccus</taxon>
    </lineage>
</organism>
<feature type="compositionally biased region" description="Basic and acidic residues" evidence="1">
    <location>
        <begin position="769"/>
        <end position="778"/>
    </location>
</feature>
<dbReference type="AlphaFoldDB" id="A0A259U238"/>
<feature type="region of interest" description="Disordered" evidence="1">
    <location>
        <begin position="279"/>
        <end position="306"/>
    </location>
</feature>
<keyword evidence="3" id="KW-1185">Reference proteome</keyword>
<dbReference type="InterPro" id="IPR027417">
    <property type="entry name" value="P-loop_NTPase"/>
</dbReference>
<evidence type="ECO:0000256" key="1">
    <source>
        <dbReference type="SAM" id="MobiDB-lite"/>
    </source>
</evidence>
<dbReference type="EMBL" id="MQWB01000001">
    <property type="protein sequence ID" value="OZC04031.1"/>
    <property type="molecule type" value="Genomic_DNA"/>
</dbReference>
<feature type="region of interest" description="Disordered" evidence="1">
    <location>
        <begin position="792"/>
        <end position="938"/>
    </location>
</feature>
<reference evidence="2 3" key="1">
    <citation type="submission" date="2016-11" db="EMBL/GenBank/DDBJ databases">
        <title>Study of marine rhodopsin-containing bacteria.</title>
        <authorList>
            <person name="Yoshizawa S."/>
            <person name="Kumagai Y."/>
            <person name="Kogure K."/>
        </authorList>
    </citation>
    <scope>NUCLEOTIDE SEQUENCE [LARGE SCALE GENOMIC DNA]</scope>
    <source>
        <strain evidence="2 3">SG-29</strain>
    </source>
</reference>
<comment type="caution">
    <text evidence="2">The sequence shown here is derived from an EMBL/GenBank/DDBJ whole genome shotgun (WGS) entry which is preliminary data.</text>
</comment>
<accession>A0A259U238</accession>
<dbReference type="SUPFAM" id="SSF52540">
    <property type="entry name" value="P-loop containing nucleoside triphosphate hydrolases"/>
    <property type="match status" value="1"/>
</dbReference>
<evidence type="ECO:0008006" key="4">
    <source>
        <dbReference type="Google" id="ProtNLM"/>
    </source>
</evidence>
<feature type="compositionally biased region" description="Low complexity" evidence="1">
    <location>
        <begin position="800"/>
        <end position="811"/>
    </location>
</feature>
<dbReference type="InParanoid" id="A0A259U238"/>
<dbReference type="OrthoDB" id="1496333at2"/>
<dbReference type="RefSeq" id="WP_094550053.1">
    <property type="nucleotide sequence ID" value="NZ_MQWB01000001.1"/>
</dbReference>
<proteinExistence type="predicted"/>
<dbReference type="CDD" id="cd01029">
    <property type="entry name" value="TOPRIM_primases"/>
    <property type="match status" value="1"/>
</dbReference>
<protein>
    <recommendedName>
        <fullName evidence="4">Toprim domain-containing protein</fullName>
    </recommendedName>
</protein>